<dbReference type="SUPFAM" id="SSF57667">
    <property type="entry name" value="beta-beta-alpha zinc fingers"/>
    <property type="match status" value="1"/>
</dbReference>
<feature type="compositionally biased region" description="Basic and acidic residues" evidence="8">
    <location>
        <begin position="145"/>
        <end position="154"/>
    </location>
</feature>
<proteinExistence type="predicted"/>
<dbReference type="OrthoDB" id="654211at2759"/>
<evidence type="ECO:0000313" key="12">
    <source>
        <dbReference type="Proteomes" id="UP000306954"/>
    </source>
</evidence>
<dbReference type="Proteomes" id="UP000310689">
    <property type="component" value="Unassembled WGS sequence"/>
</dbReference>
<dbReference type="Pfam" id="PF00096">
    <property type="entry name" value="zf-C2H2"/>
    <property type="match status" value="1"/>
</dbReference>
<evidence type="ECO:0000256" key="6">
    <source>
        <dbReference type="ARBA" id="ARBA00023242"/>
    </source>
</evidence>
<dbReference type="GO" id="GO:0000981">
    <property type="term" value="F:DNA-binding transcription factor activity, RNA polymerase II-specific"/>
    <property type="evidence" value="ECO:0007669"/>
    <property type="project" value="TreeGrafter"/>
</dbReference>
<gene>
    <name evidence="11" type="ORF">E3P86_00187</name>
    <name evidence="10" type="ORF">E3P90_01158</name>
</gene>
<feature type="region of interest" description="Disordered" evidence="8">
    <location>
        <begin position="1"/>
        <end position="39"/>
    </location>
</feature>
<dbReference type="GO" id="GO:0000785">
    <property type="term" value="C:chromatin"/>
    <property type="evidence" value="ECO:0007669"/>
    <property type="project" value="TreeGrafter"/>
</dbReference>
<evidence type="ECO:0000256" key="2">
    <source>
        <dbReference type="ARBA" id="ARBA00022723"/>
    </source>
</evidence>
<evidence type="ECO:0000259" key="9">
    <source>
        <dbReference type="PROSITE" id="PS50157"/>
    </source>
</evidence>
<feature type="region of interest" description="Disordered" evidence="8">
    <location>
        <begin position="233"/>
        <end position="321"/>
    </location>
</feature>
<dbReference type="InterPro" id="IPR036236">
    <property type="entry name" value="Znf_C2H2_sf"/>
</dbReference>
<evidence type="ECO:0000256" key="1">
    <source>
        <dbReference type="ARBA" id="ARBA00004123"/>
    </source>
</evidence>
<dbReference type="PROSITE" id="PS50157">
    <property type="entry name" value="ZINC_FINGER_C2H2_2"/>
    <property type="match status" value="1"/>
</dbReference>
<dbReference type="PANTHER" id="PTHR14003">
    <property type="entry name" value="TRANSCRIPTIONAL REPRESSOR PROTEIN YY"/>
    <property type="match status" value="1"/>
</dbReference>
<evidence type="ECO:0000256" key="4">
    <source>
        <dbReference type="ARBA" id="ARBA00022771"/>
    </source>
</evidence>
<keyword evidence="6" id="KW-0539">Nucleus</keyword>
<evidence type="ECO:0000256" key="5">
    <source>
        <dbReference type="ARBA" id="ARBA00022833"/>
    </source>
</evidence>
<evidence type="ECO:0000256" key="7">
    <source>
        <dbReference type="PROSITE-ProRule" id="PRU00042"/>
    </source>
</evidence>
<dbReference type="SMART" id="SM00355">
    <property type="entry name" value="ZnF_C2H2"/>
    <property type="match status" value="2"/>
</dbReference>
<dbReference type="EMBL" id="SPOF01000010">
    <property type="protein sequence ID" value="TIB14632.1"/>
    <property type="molecule type" value="Genomic_DNA"/>
</dbReference>
<feature type="compositionally biased region" description="Polar residues" evidence="8">
    <location>
        <begin position="299"/>
        <end position="321"/>
    </location>
</feature>
<feature type="region of interest" description="Disordered" evidence="8">
    <location>
        <begin position="123"/>
        <end position="190"/>
    </location>
</feature>
<dbReference type="GO" id="GO:0008270">
    <property type="term" value="F:zinc ion binding"/>
    <property type="evidence" value="ECO:0007669"/>
    <property type="project" value="UniProtKB-KW"/>
</dbReference>
<name>A0A4T0JFD2_WALIC</name>
<dbReference type="AlphaFoldDB" id="A0A4T0JFD2"/>
<sequence length="414" mass="45727">MSSPESAYHPSSAHANNERRSSHGSVEDNQQTAQAKSPIRKLYTCKTCHKSFTTSGHLSRHQRTHTGERAYGCPWPGCSTRCSRQDNLQQQSSYRTHLSPRSRKADLSSAKAMRAGIKSVMDVPKELLSKGGRTRGSSSQRRVSAKADYKREESILNQDADTHSMPSIPFKPGYLPSPQLPIPSTSAHSLPATTNRRASLGTQIQPVHLNSRSSPSFSMSDSYSTLNPVSHLISPSPETISPATSPMQQSRSSLMHSYQMEPKDSLSSYHVSLDPKVNSDPQSATPLPIVPPMYRSADMTASSTTEYNPTPSSRSQDSYLNHSTTLPSLSIDLNSDAASAHSAYTPNRMFTIPTNIAQSSMFRPLAGSFEYTEYPTEIPTQVAHENEANEFYHMSTPEDPSSLDFSQQWNTQYY</sequence>
<feature type="domain" description="C2H2-type" evidence="9">
    <location>
        <begin position="43"/>
        <end position="70"/>
    </location>
</feature>
<dbReference type="GO" id="GO:0005667">
    <property type="term" value="C:transcription regulator complex"/>
    <property type="evidence" value="ECO:0007669"/>
    <property type="project" value="TreeGrafter"/>
</dbReference>
<keyword evidence="5" id="KW-0862">Zinc</keyword>
<feature type="compositionally biased region" description="Low complexity" evidence="8">
    <location>
        <begin position="129"/>
        <end position="142"/>
    </location>
</feature>
<dbReference type="InterPro" id="IPR013087">
    <property type="entry name" value="Znf_C2H2_type"/>
</dbReference>
<evidence type="ECO:0000256" key="3">
    <source>
        <dbReference type="ARBA" id="ARBA00022737"/>
    </source>
</evidence>
<evidence type="ECO:0000313" key="10">
    <source>
        <dbReference type="EMBL" id="TIB14632.1"/>
    </source>
</evidence>
<keyword evidence="3" id="KW-0677">Repeat</keyword>
<comment type="caution">
    <text evidence="11">The sequence shown here is derived from an EMBL/GenBank/DDBJ whole genome shotgun (WGS) entry which is preliminary data.</text>
</comment>
<evidence type="ECO:0000256" key="8">
    <source>
        <dbReference type="SAM" id="MobiDB-lite"/>
    </source>
</evidence>
<feature type="compositionally biased region" description="Polar residues" evidence="8">
    <location>
        <begin position="23"/>
        <end position="35"/>
    </location>
</feature>
<reference evidence="12 13" key="1">
    <citation type="submission" date="2019-03" db="EMBL/GenBank/DDBJ databases">
        <title>Sequencing 23 genomes of Wallemia ichthyophaga.</title>
        <authorList>
            <person name="Gostincar C."/>
        </authorList>
    </citation>
    <scope>NUCLEOTIDE SEQUENCE [LARGE SCALE GENOMIC DNA]</scope>
    <source>
        <strain evidence="11 13">EXF-6200</strain>
        <strain evidence="10 12">EXF-8621</strain>
    </source>
</reference>
<accession>A0A4T0JFD2</accession>
<dbReference type="Proteomes" id="UP000306954">
    <property type="component" value="Unassembled WGS sequence"/>
</dbReference>
<keyword evidence="2" id="KW-0479">Metal-binding</keyword>
<protein>
    <recommendedName>
        <fullName evidence="9">C2H2-type domain-containing protein</fullName>
    </recommendedName>
</protein>
<feature type="region of interest" description="Disordered" evidence="8">
    <location>
        <begin position="89"/>
        <end position="109"/>
    </location>
</feature>
<organism evidence="11 13">
    <name type="scientific">Wallemia ichthyophaga</name>
    <dbReference type="NCBI Taxonomy" id="245174"/>
    <lineage>
        <taxon>Eukaryota</taxon>
        <taxon>Fungi</taxon>
        <taxon>Dikarya</taxon>
        <taxon>Basidiomycota</taxon>
        <taxon>Wallemiomycotina</taxon>
        <taxon>Wallemiomycetes</taxon>
        <taxon>Wallemiales</taxon>
        <taxon>Wallemiaceae</taxon>
        <taxon>Wallemia</taxon>
    </lineage>
</organism>
<comment type="subcellular location">
    <subcellularLocation>
        <location evidence="1">Nucleus</location>
    </subcellularLocation>
</comment>
<dbReference type="FunFam" id="3.30.160.60:FF:001498">
    <property type="entry name" value="Zinc finger protein 404"/>
    <property type="match status" value="1"/>
</dbReference>
<dbReference type="GO" id="GO:0000978">
    <property type="term" value="F:RNA polymerase II cis-regulatory region sequence-specific DNA binding"/>
    <property type="evidence" value="ECO:0007669"/>
    <property type="project" value="TreeGrafter"/>
</dbReference>
<dbReference type="PROSITE" id="PS00028">
    <property type="entry name" value="ZINC_FINGER_C2H2_1"/>
    <property type="match status" value="1"/>
</dbReference>
<evidence type="ECO:0000313" key="13">
    <source>
        <dbReference type="Proteomes" id="UP000310689"/>
    </source>
</evidence>
<dbReference type="GO" id="GO:0031519">
    <property type="term" value="C:PcG protein complex"/>
    <property type="evidence" value="ECO:0007669"/>
    <property type="project" value="TreeGrafter"/>
</dbReference>
<dbReference type="Gene3D" id="3.30.160.60">
    <property type="entry name" value="Classic Zinc Finger"/>
    <property type="match status" value="2"/>
</dbReference>
<dbReference type="PANTHER" id="PTHR14003:SF19">
    <property type="entry name" value="YY2 TRANSCRIPTION FACTOR"/>
    <property type="match status" value="1"/>
</dbReference>
<dbReference type="EMBL" id="SPOI01000003">
    <property type="protein sequence ID" value="TIB42904.1"/>
    <property type="molecule type" value="Genomic_DNA"/>
</dbReference>
<evidence type="ECO:0000313" key="11">
    <source>
        <dbReference type="EMBL" id="TIB42904.1"/>
    </source>
</evidence>
<keyword evidence="4 7" id="KW-0863">Zinc-finger</keyword>
<feature type="compositionally biased region" description="Polar residues" evidence="8">
    <location>
        <begin position="236"/>
        <end position="256"/>
    </location>
</feature>